<evidence type="ECO:0008006" key="4">
    <source>
        <dbReference type="Google" id="ProtNLM"/>
    </source>
</evidence>
<sequence length="219" mass="25637">MKRKLPLVLLLLLTLFTSCDRELEDSQADLGYDFQPLEVGLFWVYEVDQTIYFGENDSEQELFFYKDRIRSFYTNAEGELVFIVNRTKSFDEITWTKVLEYTLIQRDLSLVRTIENQPLVALVFPPKDGKVWNGNIYRDEVADDFELINSGNSIRVNQEDSDDEVTYRDIRFEIYDLGVGLVEKYDEVLTYCSRNDCLGDKLIDSGFKVQMKLTDYGKD</sequence>
<keyword evidence="3" id="KW-1185">Reference proteome</keyword>
<dbReference type="Proteomes" id="UP000249610">
    <property type="component" value="Unassembled WGS sequence"/>
</dbReference>
<feature type="signal peptide" evidence="1">
    <location>
        <begin position="1"/>
        <end position="20"/>
    </location>
</feature>
<evidence type="ECO:0000313" key="3">
    <source>
        <dbReference type="Proteomes" id="UP000249610"/>
    </source>
</evidence>
<dbReference type="OrthoDB" id="1467525at2"/>
<proteinExistence type="predicted"/>
<feature type="chain" id="PRO_5016235286" description="DKNYY family protein" evidence="1">
    <location>
        <begin position="21"/>
        <end position="219"/>
    </location>
</feature>
<comment type="caution">
    <text evidence="2">The sequence shown here is derived from an EMBL/GenBank/DDBJ whole genome shotgun (WGS) entry which is preliminary data.</text>
</comment>
<reference evidence="2 3" key="1">
    <citation type="submission" date="2018-06" db="EMBL/GenBank/DDBJ databases">
        <title>Genomic Encyclopedia of Archaeal and Bacterial Type Strains, Phase II (KMG-II): from individual species to whole genera.</title>
        <authorList>
            <person name="Goeker M."/>
        </authorList>
    </citation>
    <scope>NUCLEOTIDE SEQUENCE [LARGE SCALE GENOMIC DNA]</scope>
    <source>
        <strain evidence="2 3">DSM 23446</strain>
    </source>
</reference>
<evidence type="ECO:0000313" key="2">
    <source>
        <dbReference type="EMBL" id="RAI94099.1"/>
    </source>
</evidence>
<dbReference type="AlphaFoldDB" id="A0A327PPW9"/>
<protein>
    <recommendedName>
        <fullName evidence="4">DKNYY family protein</fullName>
    </recommendedName>
</protein>
<dbReference type="RefSeq" id="WP_111610425.1">
    <property type="nucleotide sequence ID" value="NZ_QLLK01000002.1"/>
</dbReference>
<accession>A0A327PPW9</accession>
<name>A0A327PPW9_9BACT</name>
<gene>
    <name evidence="2" type="ORF">LV83_01006</name>
</gene>
<organism evidence="2 3">
    <name type="scientific">Algoriphagus yeomjeoni</name>
    <dbReference type="NCBI Taxonomy" id="291403"/>
    <lineage>
        <taxon>Bacteria</taxon>
        <taxon>Pseudomonadati</taxon>
        <taxon>Bacteroidota</taxon>
        <taxon>Cytophagia</taxon>
        <taxon>Cytophagales</taxon>
        <taxon>Cyclobacteriaceae</taxon>
        <taxon>Algoriphagus</taxon>
    </lineage>
</organism>
<dbReference type="EMBL" id="QLLK01000002">
    <property type="protein sequence ID" value="RAI94099.1"/>
    <property type="molecule type" value="Genomic_DNA"/>
</dbReference>
<keyword evidence="1" id="KW-0732">Signal</keyword>
<dbReference type="PROSITE" id="PS51257">
    <property type="entry name" value="PROKAR_LIPOPROTEIN"/>
    <property type="match status" value="1"/>
</dbReference>
<evidence type="ECO:0000256" key="1">
    <source>
        <dbReference type="SAM" id="SignalP"/>
    </source>
</evidence>